<dbReference type="EMBL" id="CALQ01000312">
    <property type="protein sequence ID" value="CCM13603.1"/>
    <property type="molecule type" value="Genomic_DNA"/>
</dbReference>
<proteinExistence type="predicted"/>
<organism evidence="2">
    <name type="scientific">Leishmania guyanensis</name>
    <dbReference type="NCBI Taxonomy" id="5670"/>
    <lineage>
        <taxon>Eukaryota</taxon>
        <taxon>Discoba</taxon>
        <taxon>Euglenozoa</taxon>
        <taxon>Kinetoplastea</taxon>
        <taxon>Metakinetoplastina</taxon>
        <taxon>Trypanosomatida</taxon>
        <taxon>Trypanosomatidae</taxon>
        <taxon>Leishmaniinae</taxon>
        <taxon>Leishmania</taxon>
        <taxon>Leishmania guyanensis species complex</taxon>
    </lineage>
</organism>
<keyword evidence="2" id="KW-0378">Hydrolase</keyword>
<feature type="compositionally biased region" description="Low complexity" evidence="1">
    <location>
        <begin position="222"/>
        <end position="242"/>
    </location>
</feature>
<reference evidence="2" key="1">
    <citation type="submission" date="2012-08" db="EMBL/GenBank/DDBJ databases">
        <title>Comparative genomics of metastatic and non-metastatic Leishmania guyanensis provides insights into polygenic factors involved in Leishmania RNA virus infection.</title>
        <authorList>
            <person name="Smith D."/>
            <person name="Hertz-Fowler C."/>
            <person name="Martin R."/>
            <person name="Dickens N."/>
            <person name="Fasel N."/>
            <person name="Falquet L."/>
            <person name="Beverley S."/>
            <person name="Zangger H."/>
            <person name="Calderon-Copete S."/>
            <person name="Mottram J."/>
            <person name="Xenarios I."/>
        </authorList>
    </citation>
    <scope>NUCLEOTIDE SEQUENCE</scope>
    <source>
        <strain evidence="2">MHOM/BR/75/M4147/SSU:IR2SAT-LUC</strain>
    </source>
</reference>
<protein>
    <submittedName>
        <fullName evidence="2">PIF1 helicase-like protein, putative,DNA repair and recombination protein, mitochondrial,putative</fullName>
    </submittedName>
</protein>
<sequence length="295" mass="31381">MWPCEHLLYVAMSRVRNPEQLSMSSFTANMVVANEACVHFDKALRGALQLTVADVAKYPISAWKRCNDTIYHLRRRGASLRRLLEGVTSMSGSVSPLMVSGSSSLQAHDSRLQRTGDSCASRSRSNREDDPEALSAHAMTNISDGSRVMVRVGRHGNGSTDVADEAGIDDEACNLEHLNAIQQSVLVARRMRKLVRHVERVAKLADARRHTKNNTKASKGPASPEGSAHGASAAAAVMNGSGDTSGRRDRVEAEAMGGDGPYGVQRAASVMAASVAAAAAASSTVSVVIGEEHTF</sequence>
<feature type="region of interest" description="Disordered" evidence="1">
    <location>
        <begin position="209"/>
        <end position="248"/>
    </location>
</feature>
<gene>
    <name evidence="2" type="primary">LgM4147LRVhigh.11.00360.00340</name>
    <name evidence="2" type="ORF">BN36_1111170</name>
</gene>
<keyword evidence="2" id="KW-0067">ATP-binding</keyword>
<accession>A0A1E1IQS9</accession>
<evidence type="ECO:0000313" key="2">
    <source>
        <dbReference type="EMBL" id="CCM13603.1"/>
    </source>
</evidence>
<feature type="region of interest" description="Disordered" evidence="1">
    <location>
        <begin position="98"/>
        <end position="141"/>
    </location>
</feature>
<name>A0A1E1IQS9_LEIGU</name>
<keyword evidence="2" id="KW-0347">Helicase</keyword>
<dbReference type="GO" id="GO:0004386">
    <property type="term" value="F:helicase activity"/>
    <property type="evidence" value="ECO:0007669"/>
    <property type="project" value="UniProtKB-KW"/>
</dbReference>
<dbReference type="AlphaFoldDB" id="A0A1E1IQS9"/>
<keyword evidence="2" id="KW-0547">Nucleotide-binding</keyword>
<evidence type="ECO:0000256" key="1">
    <source>
        <dbReference type="SAM" id="MobiDB-lite"/>
    </source>
</evidence>